<evidence type="ECO:0000313" key="3">
    <source>
        <dbReference type="Proteomes" id="UP000887540"/>
    </source>
</evidence>
<organism evidence="3 4">
    <name type="scientific">Acrobeloides nanus</name>
    <dbReference type="NCBI Taxonomy" id="290746"/>
    <lineage>
        <taxon>Eukaryota</taxon>
        <taxon>Metazoa</taxon>
        <taxon>Ecdysozoa</taxon>
        <taxon>Nematoda</taxon>
        <taxon>Chromadorea</taxon>
        <taxon>Rhabditida</taxon>
        <taxon>Tylenchina</taxon>
        <taxon>Cephalobomorpha</taxon>
        <taxon>Cephaloboidea</taxon>
        <taxon>Cephalobidae</taxon>
        <taxon>Acrobeloides</taxon>
    </lineage>
</organism>
<evidence type="ECO:0000256" key="1">
    <source>
        <dbReference type="SAM" id="MobiDB-lite"/>
    </source>
</evidence>
<keyword evidence="2" id="KW-0732">Signal</keyword>
<feature type="chain" id="PRO_5037322177" evidence="2">
    <location>
        <begin position="25"/>
        <end position="413"/>
    </location>
</feature>
<reference evidence="4" key="1">
    <citation type="submission" date="2022-11" db="UniProtKB">
        <authorList>
            <consortium name="WormBaseParasite"/>
        </authorList>
    </citation>
    <scope>IDENTIFICATION</scope>
</reference>
<keyword evidence="3" id="KW-1185">Reference proteome</keyword>
<protein>
    <submittedName>
        <fullName evidence="4">Uncharacterized protein</fullName>
    </submittedName>
</protein>
<feature type="region of interest" description="Disordered" evidence="1">
    <location>
        <begin position="163"/>
        <end position="213"/>
    </location>
</feature>
<evidence type="ECO:0000256" key="2">
    <source>
        <dbReference type="SAM" id="SignalP"/>
    </source>
</evidence>
<feature type="compositionally biased region" description="Low complexity" evidence="1">
    <location>
        <begin position="70"/>
        <end position="97"/>
    </location>
</feature>
<name>A0A914DE87_9BILA</name>
<sequence length="413" mass="45568">MFPLRLCFFRRLVCFLCFLLGVNAQVIYDNPPIGVPITRPIFPWLARVYVKSGEQRQFLDAPPPNLSGNGTQSSPQGQPNPGAPGQQGPSSQGSAPNQQPPPPEQTQLQPYGSPPPQNQLPALDFIGYPNFAQNVQQQQQSAQPIPSPTSQGYAFPQVYSQQQQFQNNPYQQQLAPQQQQQAQQYYSQQQLTAPQPTPYGSPQNLNPGVYSQMPAYGQPNSLYDARFTYPQQTWSRFSSVPTLKDQLVQPQLPTAYPVTNSVLPISDRMTYGLPLDPYSGTYDLRTLPTPQTQQLSPLPTLTSDPVLGPPPSAGVPNQPYSISYTGQFQSPAAATAQVSEVAHLAAPQQTQPTNGYYYNALPTVPNRFHDLNYYQPSREKSVIETPFGTASTSTLSILKELAVALEKVTRNQK</sequence>
<dbReference type="Proteomes" id="UP000887540">
    <property type="component" value="Unplaced"/>
</dbReference>
<accession>A0A914DE87</accession>
<proteinExistence type="predicted"/>
<dbReference type="WBParaSite" id="ACRNAN_scaffold2375.g19539.t1">
    <property type="protein sequence ID" value="ACRNAN_scaffold2375.g19539.t1"/>
    <property type="gene ID" value="ACRNAN_scaffold2375.g19539"/>
</dbReference>
<evidence type="ECO:0000313" key="4">
    <source>
        <dbReference type="WBParaSite" id="ACRNAN_scaffold2375.g19539.t1"/>
    </source>
</evidence>
<feature type="region of interest" description="Disordered" evidence="1">
    <location>
        <begin position="58"/>
        <end position="123"/>
    </location>
</feature>
<feature type="compositionally biased region" description="Low complexity" evidence="1">
    <location>
        <begin position="163"/>
        <end position="194"/>
    </location>
</feature>
<dbReference type="AlphaFoldDB" id="A0A914DE87"/>
<feature type="signal peptide" evidence="2">
    <location>
        <begin position="1"/>
        <end position="24"/>
    </location>
</feature>